<name>A0A109INU7_9ACTN</name>
<dbReference type="AlphaFoldDB" id="A0A109INU7"/>
<sequence length="153" mass="16885">MAQYIVTITPVLGQEDAGEDASRTTMRVFAEEGQVYIKELTVRVADDVKLGAADLLQVDLELLMQAFAAKRPRAVVASTEGVETTAPYRVTTPSRAAKSDRAYRRMPDPSELKDIYVKNRTVIGVAQHYGVPTHTAQGWITRLRRKGVIPSAK</sequence>
<accession>A0A109INU7</accession>
<proteinExistence type="predicted"/>
<dbReference type="Proteomes" id="UP000198226">
    <property type="component" value="Chromosome I"/>
</dbReference>
<evidence type="ECO:0000313" key="1">
    <source>
        <dbReference type="EMBL" id="SCG48785.1"/>
    </source>
</evidence>
<organism evidence="1 2">
    <name type="scientific">Micromonospora rifamycinica</name>
    <dbReference type="NCBI Taxonomy" id="291594"/>
    <lineage>
        <taxon>Bacteria</taxon>
        <taxon>Bacillati</taxon>
        <taxon>Actinomycetota</taxon>
        <taxon>Actinomycetes</taxon>
        <taxon>Micromonosporales</taxon>
        <taxon>Micromonosporaceae</taxon>
        <taxon>Micromonospora</taxon>
    </lineage>
</organism>
<evidence type="ECO:0000313" key="2">
    <source>
        <dbReference type="Proteomes" id="UP000198226"/>
    </source>
</evidence>
<reference evidence="2" key="1">
    <citation type="submission" date="2016-06" db="EMBL/GenBank/DDBJ databases">
        <authorList>
            <person name="Varghese N."/>
            <person name="Submissions Spin"/>
        </authorList>
    </citation>
    <scope>NUCLEOTIDE SEQUENCE [LARGE SCALE GENOMIC DNA]</scope>
    <source>
        <strain evidence="2">DSM 44983</strain>
    </source>
</reference>
<dbReference type="OrthoDB" id="4558074at2"/>
<keyword evidence="2" id="KW-1185">Reference proteome</keyword>
<protein>
    <submittedName>
        <fullName evidence="1">Uncharacterized protein</fullName>
    </submittedName>
</protein>
<dbReference type="EMBL" id="LT607752">
    <property type="protein sequence ID" value="SCG48785.1"/>
    <property type="molecule type" value="Genomic_DNA"/>
</dbReference>
<gene>
    <name evidence="1" type="ORF">GA0070623_1616</name>
</gene>